<dbReference type="PANTHER" id="PTHR43280">
    <property type="entry name" value="ARAC-FAMILY TRANSCRIPTIONAL REGULATOR"/>
    <property type="match status" value="1"/>
</dbReference>
<evidence type="ECO:0000259" key="4">
    <source>
        <dbReference type="PROSITE" id="PS01124"/>
    </source>
</evidence>
<dbReference type="STRING" id="763034.HMPREF9446_00449"/>
<accession>F3PP09</accession>
<feature type="domain" description="HTH araC/xylS-type" evidence="4">
    <location>
        <begin position="190"/>
        <end position="288"/>
    </location>
</feature>
<dbReference type="Pfam" id="PF12833">
    <property type="entry name" value="HTH_18"/>
    <property type="match status" value="1"/>
</dbReference>
<evidence type="ECO:0000256" key="2">
    <source>
        <dbReference type="ARBA" id="ARBA00023125"/>
    </source>
</evidence>
<keyword evidence="3" id="KW-0804">Transcription</keyword>
<dbReference type="RefSeq" id="WP_009123709.1">
    <property type="nucleotide sequence ID" value="NZ_GL882609.1"/>
</dbReference>
<dbReference type="GO" id="GO:0003700">
    <property type="term" value="F:DNA-binding transcription factor activity"/>
    <property type="evidence" value="ECO:0007669"/>
    <property type="project" value="InterPro"/>
</dbReference>
<sequence length="300" mass="34740">MTQKELSLLFPPAFCREGLLLLVSPGNFHKLEGKTIERSRLHMLVCDGILELELNGKAYEMRGPSFLDVMDTVTVRINGASPDLRAWCLFVTFEFASESLKNLRPGPLNHLLERLCLPVWNLSQKENGILEKQLLLLKETLENPQHYYRQELCETYFRSFSLELGNIMFTHAENMDDAASCISKRDFVTLNFMKLVSRHFMEEHNIDFYAEALCISNKHLTRIVKEMTGKTPHTVICNELIHQAMAMLEDDSISVAQIAEQLHFSDQAAFCKFFKKHKKVSPMAYRRRNRTDNVLHKSER</sequence>
<evidence type="ECO:0000313" key="5">
    <source>
        <dbReference type="EMBL" id="EGF59519.1"/>
    </source>
</evidence>
<protein>
    <submittedName>
        <fullName evidence="5">Transcriptional regulator, AraC family</fullName>
    </submittedName>
</protein>
<dbReference type="InterPro" id="IPR018060">
    <property type="entry name" value="HTH_AraC"/>
</dbReference>
<dbReference type="eggNOG" id="COG2207">
    <property type="taxonomic scope" value="Bacteria"/>
</dbReference>
<dbReference type="Proteomes" id="UP000003416">
    <property type="component" value="Unassembled WGS sequence"/>
</dbReference>
<dbReference type="InterPro" id="IPR009057">
    <property type="entry name" value="Homeodomain-like_sf"/>
</dbReference>
<dbReference type="PROSITE" id="PS01124">
    <property type="entry name" value="HTH_ARAC_FAMILY_2"/>
    <property type="match status" value="1"/>
</dbReference>
<comment type="caution">
    <text evidence="5">The sequence shown here is derived from an EMBL/GenBank/DDBJ whole genome shotgun (WGS) entry which is preliminary data.</text>
</comment>
<gene>
    <name evidence="5" type="ORF">HMPREF9446_00449</name>
</gene>
<dbReference type="EMBL" id="AFBN01000008">
    <property type="protein sequence ID" value="EGF59519.1"/>
    <property type="molecule type" value="Genomic_DNA"/>
</dbReference>
<dbReference type="SUPFAM" id="SSF46689">
    <property type="entry name" value="Homeodomain-like"/>
    <property type="match status" value="1"/>
</dbReference>
<evidence type="ECO:0000256" key="3">
    <source>
        <dbReference type="ARBA" id="ARBA00023163"/>
    </source>
</evidence>
<dbReference type="GO" id="GO:0043565">
    <property type="term" value="F:sequence-specific DNA binding"/>
    <property type="evidence" value="ECO:0007669"/>
    <property type="project" value="InterPro"/>
</dbReference>
<evidence type="ECO:0000313" key="6">
    <source>
        <dbReference type="Proteomes" id="UP000003416"/>
    </source>
</evidence>
<organism evidence="5 6">
    <name type="scientific">Bacteroides fluxus YIT 12057</name>
    <dbReference type="NCBI Taxonomy" id="763034"/>
    <lineage>
        <taxon>Bacteria</taxon>
        <taxon>Pseudomonadati</taxon>
        <taxon>Bacteroidota</taxon>
        <taxon>Bacteroidia</taxon>
        <taxon>Bacteroidales</taxon>
        <taxon>Bacteroidaceae</taxon>
        <taxon>Bacteroides</taxon>
    </lineage>
</organism>
<reference evidence="5 6" key="1">
    <citation type="submission" date="2011-02" db="EMBL/GenBank/DDBJ databases">
        <authorList>
            <person name="Weinstock G."/>
            <person name="Sodergren E."/>
            <person name="Clifton S."/>
            <person name="Fulton L."/>
            <person name="Fulton B."/>
            <person name="Courtney L."/>
            <person name="Fronick C."/>
            <person name="Harrison M."/>
            <person name="Strong C."/>
            <person name="Farmer C."/>
            <person name="Delahaunty K."/>
            <person name="Markovic C."/>
            <person name="Hall O."/>
            <person name="Minx P."/>
            <person name="Tomlinson C."/>
            <person name="Mitreva M."/>
            <person name="Hou S."/>
            <person name="Chen J."/>
            <person name="Wollam A."/>
            <person name="Pepin K.H."/>
            <person name="Johnson M."/>
            <person name="Bhonagiri V."/>
            <person name="Zhang X."/>
            <person name="Suruliraj S."/>
            <person name="Warren W."/>
            <person name="Chinwalla A."/>
            <person name="Mardis E.R."/>
            <person name="Wilson R.K."/>
        </authorList>
    </citation>
    <scope>NUCLEOTIDE SEQUENCE [LARGE SCALE GENOMIC DNA]</scope>
    <source>
        <strain evidence="5 6">YIT 12057</strain>
    </source>
</reference>
<dbReference type="AlphaFoldDB" id="F3PP09"/>
<keyword evidence="2" id="KW-0238">DNA-binding</keyword>
<keyword evidence="6" id="KW-1185">Reference proteome</keyword>
<evidence type="ECO:0000256" key="1">
    <source>
        <dbReference type="ARBA" id="ARBA00023015"/>
    </source>
</evidence>
<dbReference type="HOGENOM" id="CLU_000445_88_2_10"/>
<dbReference type="GeneID" id="86048248"/>
<dbReference type="PANTHER" id="PTHR43280:SF32">
    <property type="entry name" value="TRANSCRIPTIONAL REGULATORY PROTEIN"/>
    <property type="match status" value="1"/>
</dbReference>
<dbReference type="SMART" id="SM00342">
    <property type="entry name" value="HTH_ARAC"/>
    <property type="match status" value="1"/>
</dbReference>
<name>F3PP09_9BACE</name>
<proteinExistence type="predicted"/>
<dbReference type="Gene3D" id="1.10.10.60">
    <property type="entry name" value="Homeodomain-like"/>
    <property type="match status" value="1"/>
</dbReference>
<keyword evidence="1" id="KW-0805">Transcription regulation</keyword>